<proteinExistence type="inferred from homology"/>
<keyword evidence="3" id="KW-0378">Hydrolase</keyword>
<keyword evidence="2" id="KW-0645">Protease</keyword>
<reference evidence="7" key="1">
    <citation type="submission" date="2018-06" db="EMBL/GenBank/DDBJ databases">
        <title>Paenibacillus xerothermodurans sp. nov. an extremely dry heat resistant spore forming bacterium isolated from the soil of Cape Canaveral, Florida.</title>
        <authorList>
            <person name="Seuylemezian A."/>
            <person name="Kaur N."/>
            <person name="Patil P."/>
            <person name="Patil P."/>
            <person name="Mayilraj S."/>
            <person name="Vaishampayan P."/>
        </authorList>
    </citation>
    <scope>NUCLEOTIDE SEQUENCE [LARGE SCALE GENOMIC DNA]</scope>
    <source>
        <strain evidence="7">ATCC 27380</strain>
    </source>
</reference>
<name>A0A2W1NAU6_PAEXE</name>
<evidence type="ECO:0000259" key="6">
    <source>
        <dbReference type="PROSITE" id="PS51935"/>
    </source>
</evidence>
<dbReference type="RefSeq" id="WP_089199890.1">
    <property type="nucleotide sequence ID" value="NZ_NHRJ02000004.1"/>
</dbReference>
<dbReference type="GO" id="GO:0006508">
    <property type="term" value="P:proteolysis"/>
    <property type="evidence" value="ECO:0007669"/>
    <property type="project" value="UniProtKB-KW"/>
</dbReference>
<organism evidence="7 8">
    <name type="scientific">Paenibacillus xerothermodurans</name>
    <dbReference type="NCBI Taxonomy" id="1977292"/>
    <lineage>
        <taxon>Bacteria</taxon>
        <taxon>Bacillati</taxon>
        <taxon>Bacillota</taxon>
        <taxon>Bacilli</taxon>
        <taxon>Bacillales</taxon>
        <taxon>Paenibacillaceae</taxon>
        <taxon>Paenibacillus</taxon>
    </lineage>
</organism>
<dbReference type="InterPro" id="IPR000064">
    <property type="entry name" value="NLP_P60_dom"/>
</dbReference>
<dbReference type="PROSITE" id="PS51935">
    <property type="entry name" value="NLPC_P60"/>
    <property type="match status" value="1"/>
</dbReference>
<dbReference type="SUPFAM" id="SSF54001">
    <property type="entry name" value="Cysteine proteinases"/>
    <property type="match status" value="1"/>
</dbReference>
<keyword evidence="4" id="KW-0788">Thiol protease</keyword>
<sequence length="169" mass="18421">MINTKKNRIGKTLAGITLSLSIAFSGSMFAAPQSAQAAEVSTVSTADNIFETGKQFLGVPYKFGAKSGSTSSFDCSSFVQYIYKENGIKLPRSSRQQSKVGESVSKSQLQPGDLVFSDTNKDGVINHVSVYMGEDQLLHTYRKGIGVTITKFEGTTWDKTFVEARRVIK</sequence>
<gene>
    <name evidence="7" type="ORF">CBW46_010150</name>
</gene>
<evidence type="ECO:0000313" key="8">
    <source>
        <dbReference type="Proteomes" id="UP000214746"/>
    </source>
</evidence>
<dbReference type="Proteomes" id="UP000214746">
    <property type="component" value="Unassembled WGS sequence"/>
</dbReference>
<dbReference type="GO" id="GO:0008234">
    <property type="term" value="F:cysteine-type peptidase activity"/>
    <property type="evidence" value="ECO:0007669"/>
    <property type="project" value="UniProtKB-KW"/>
</dbReference>
<dbReference type="AlphaFoldDB" id="A0A2W1NAU6"/>
<dbReference type="Gene3D" id="3.90.1720.10">
    <property type="entry name" value="endopeptidase domain like (from Nostoc punctiforme)"/>
    <property type="match status" value="1"/>
</dbReference>
<keyword evidence="5" id="KW-0732">Signal</keyword>
<dbReference type="OrthoDB" id="9813118at2"/>
<dbReference type="Pfam" id="PF00877">
    <property type="entry name" value="NLPC_P60"/>
    <property type="match status" value="1"/>
</dbReference>
<feature type="signal peptide" evidence="5">
    <location>
        <begin position="1"/>
        <end position="30"/>
    </location>
</feature>
<evidence type="ECO:0000256" key="1">
    <source>
        <dbReference type="ARBA" id="ARBA00007074"/>
    </source>
</evidence>
<evidence type="ECO:0000256" key="4">
    <source>
        <dbReference type="ARBA" id="ARBA00022807"/>
    </source>
</evidence>
<accession>A0A2W1NAU6</accession>
<evidence type="ECO:0000256" key="5">
    <source>
        <dbReference type="SAM" id="SignalP"/>
    </source>
</evidence>
<evidence type="ECO:0000256" key="2">
    <source>
        <dbReference type="ARBA" id="ARBA00022670"/>
    </source>
</evidence>
<feature type="chain" id="PRO_5038601394" evidence="5">
    <location>
        <begin position="31"/>
        <end position="169"/>
    </location>
</feature>
<dbReference type="InterPro" id="IPR051202">
    <property type="entry name" value="Peptidase_C40"/>
</dbReference>
<comment type="similarity">
    <text evidence="1">Belongs to the peptidase C40 family.</text>
</comment>
<dbReference type="PANTHER" id="PTHR47053">
    <property type="entry name" value="MUREIN DD-ENDOPEPTIDASE MEPH-RELATED"/>
    <property type="match status" value="1"/>
</dbReference>
<protein>
    <submittedName>
        <fullName evidence="7">NlpC/P60 family protein</fullName>
    </submittedName>
</protein>
<dbReference type="PANTHER" id="PTHR47053:SF3">
    <property type="entry name" value="GAMMA-D-GLUTAMYL-L-LYSINE DIPEPTIDYL-PEPTIDASE"/>
    <property type="match status" value="1"/>
</dbReference>
<dbReference type="InterPro" id="IPR038765">
    <property type="entry name" value="Papain-like_cys_pep_sf"/>
</dbReference>
<comment type="caution">
    <text evidence="7">The sequence shown here is derived from an EMBL/GenBank/DDBJ whole genome shotgun (WGS) entry which is preliminary data.</text>
</comment>
<keyword evidence="8" id="KW-1185">Reference proteome</keyword>
<evidence type="ECO:0000256" key="3">
    <source>
        <dbReference type="ARBA" id="ARBA00022801"/>
    </source>
</evidence>
<feature type="domain" description="NlpC/P60" evidence="6">
    <location>
        <begin position="43"/>
        <end position="168"/>
    </location>
</feature>
<dbReference type="EMBL" id="NHRJ02000004">
    <property type="protein sequence ID" value="PZE21034.1"/>
    <property type="molecule type" value="Genomic_DNA"/>
</dbReference>
<evidence type="ECO:0000313" key="7">
    <source>
        <dbReference type="EMBL" id="PZE21034.1"/>
    </source>
</evidence>